<dbReference type="InterPro" id="IPR005358">
    <property type="entry name" value="Puta_zinc/iron-chelating_dom"/>
</dbReference>
<evidence type="ECO:0000313" key="1">
    <source>
        <dbReference type="EMBL" id="TWU33005.1"/>
    </source>
</evidence>
<dbReference type="PANTHER" id="PTHR35866">
    <property type="entry name" value="PUTATIVE-RELATED"/>
    <property type="match status" value="1"/>
</dbReference>
<comment type="caution">
    <text evidence="1">The sequence shown here is derived from an EMBL/GenBank/DDBJ whole genome shotgun (WGS) entry which is preliminary data.</text>
</comment>
<reference evidence="1 2" key="1">
    <citation type="submission" date="2019-02" db="EMBL/GenBank/DDBJ databases">
        <title>Deep-cultivation of Planctomycetes and their phenomic and genomic characterization uncovers novel biology.</title>
        <authorList>
            <person name="Wiegand S."/>
            <person name="Jogler M."/>
            <person name="Boedeker C."/>
            <person name="Pinto D."/>
            <person name="Vollmers J."/>
            <person name="Rivas-Marin E."/>
            <person name="Kohn T."/>
            <person name="Peeters S.H."/>
            <person name="Heuer A."/>
            <person name="Rast P."/>
            <person name="Oberbeckmann S."/>
            <person name="Bunk B."/>
            <person name="Jeske O."/>
            <person name="Meyerdierks A."/>
            <person name="Storesund J.E."/>
            <person name="Kallscheuer N."/>
            <person name="Luecker S."/>
            <person name="Lage O.M."/>
            <person name="Pohl T."/>
            <person name="Merkel B.J."/>
            <person name="Hornburger P."/>
            <person name="Mueller R.-W."/>
            <person name="Bruemmer F."/>
            <person name="Labrenz M."/>
            <person name="Spormann A.M."/>
            <person name="Op Den Camp H."/>
            <person name="Overmann J."/>
            <person name="Amann R."/>
            <person name="Jetten M.S.M."/>
            <person name="Mascher T."/>
            <person name="Medema M.H."/>
            <person name="Devos D.P."/>
            <person name="Kaster A.-K."/>
            <person name="Ovreas L."/>
            <person name="Rohde M."/>
            <person name="Galperin M.Y."/>
            <person name="Jogler C."/>
        </authorList>
    </citation>
    <scope>NUCLEOTIDE SEQUENCE [LARGE SCALE GENOMIC DNA]</scope>
    <source>
        <strain evidence="1 2">Poly41</strain>
    </source>
</reference>
<protein>
    <submittedName>
        <fullName evidence="1">Flagellin N-methylase</fullName>
    </submittedName>
</protein>
<proteinExistence type="predicted"/>
<gene>
    <name evidence="1" type="ORF">Poly41_53840</name>
</gene>
<dbReference type="GO" id="GO:0008168">
    <property type="term" value="F:methyltransferase activity"/>
    <property type="evidence" value="ECO:0007669"/>
    <property type="project" value="UniProtKB-KW"/>
</dbReference>
<dbReference type="RefSeq" id="WP_146530173.1">
    <property type="nucleotide sequence ID" value="NZ_SJPV01000011.1"/>
</dbReference>
<name>A0A5C6DA49_9BACT</name>
<dbReference type="GO" id="GO:0032259">
    <property type="term" value="P:methylation"/>
    <property type="evidence" value="ECO:0007669"/>
    <property type="project" value="UniProtKB-KW"/>
</dbReference>
<accession>A0A5C6DA49</accession>
<dbReference type="AlphaFoldDB" id="A0A5C6DA49"/>
<dbReference type="EMBL" id="SJPV01000011">
    <property type="protein sequence ID" value="TWU33005.1"/>
    <property type="molecule type" value="Genomic_DNA"/>
</dbReference>
<keyword evidence="1" id="KW-0969">Cilium</keyword>
<organism evidence="1 2">
    <name type="scientific">Novipirellula artificiosorum</name>
    <dbReference type="NCBI Taxonomy" id="2528016"/>
    <lineage>
        <taxon>Bacteria</taxon>
        <taxon>Pseudomonadati</taxon>
        <taxon>Planctomycetota</taxon>
        <taxon>Planctomycetia</taxon>
        <taxon>Pirellulales</taxon>
        <taxon>Pirellulaceae</taxon>
        <taxon>Novipirellula</taxon>
    </lineage>
</organism>
<evidence type="ECO:0000313" key="2">
    <source>
        <dbReference type="Proteomes" id="UP000319143"/>
    </source>
</evidence>
<keyword evidence="1" id="KW-0966">Cell projection</keyword>
<dbReference type="OrthoDB" id="9810361at2"/>
<keyword evidence="1" id="KW-0282">Flagellum</keyword>
<dbReference type="PANTHER" id="PTHR35866:SF1">
    <property type="entry name" value="YKGJ FAMILY CYSTEINE CLUSTER PROTEIN"/>
    <property type="match status" value="1"/>
</dbReference>
<sequence length="149" mass="17168">MAKKDKAKKKSENKKPWYSDGLRFECTQCGDCCSGAPGFVWVSETEIQAMATKMDMDVDDFEHQFVRIVGREKSLKEYPDGDCILLDPESRGCGVYEARPIQCRTWPFWDSTLKKRSDWKDTCKVCPGSGSGRLYTFEEIETQRKQKEV</sequence>
<keyword evidence="1" id="KW-0489">Methyltransferase</keyword>
<keyword evidence="1" id="KW-0808">Transferase</keyword>
<keyword evidence="2" id="KW-1185">Reference proteome</keyword>
<dbReference type="Proteomes" id="UP000319143">
    <property type="component" value="Unassembled WGS sequence"/>
</dbReference>
<dbReference type="Pfam" id="PF03692">
    <property type="entry name" value="CxxCxxCC"/>
    <property type="match status" value="1"/>
</dbReference>